<sequence>MSYKTPLVFILSTGSDPMGAFQRFARDSGYSERHNYWAHAPQLLKPMHLEPVLHNKRSHRNEKPMHRNEEQPPLAATRKSHIDLFEKVAFDQHLKKVRESKGRAFRGHGFEPWSRKIPHAAEQLSPCTTTTEPVL</sequence>
<protein>
    <submittedName>
        <fullName evidence="1">Uncharacterized protein</fullName>
    </submittedName>
</protein>
<comment type="caution">
    <text evidence="1">The sequence shown here is derived from an EMBL/GenBank/DDBJ whole genome shotgun (WGS) entry which is preliminary data.</text>
</comment>
<name>A0AB34GGZ6_ESCRO</name>
<dbReference type="EMBL" id="JAIQCJ010002225">
    <property type="protein sequence ID" value="KAJ8779396.1"/>
    <property type="molecule type" value="Genomic_DNA"/>
</dbReference>
<evidence type="ECO:0000313" key="2">
    <source>
        <dbReference type="Proteomes" id="UP001159641"/>
    </source>
</evidence>
<accession>A0AB34GGZ6</accession>
<proteinExistence type="predicted"/>
<dbReference type="Proteomes" id="UP001159641">
    <property type="component" value="Unassembled WGS sequence"/>
</dbReference>
<keyword evidence="2" id="KW-1185">Reference proteome</keyword>
<evidence type="ECO:0000313" key="1">
    <source>
        <dbReference type="EMBL" id="KAJ8779396.1"/>
    </source>
</evidence>
<gene>
    <name evidence="1" type="ORF">J1605_012685</name>
</gene>
<organism evidence="1 2">
    <name type="scientific">Eschrichtius robustus</name>
    <name type="common">California gray whale</name>
    <name type="synonym">Eschrichtius gibbosus</name>
    <dbReference type="NCBI Taxonomy" id="9764"/>
    <lineage>
        <taxon>Eukaryota</taxon>
        <taxon>Metazoa</taxon>
        <taxon>Chordata</taxon>
        <taxon>Craniata</taxon>
        <taxon>Vertebrata</taxon>
        <taxon>Euteleostomi</taxon>
        <taxon>Mammalia</taxon>
        <taxon>Eutheria</taxon>
        <taxon>Laurasiatheria</taxon>
        <taxon>Artiodactyla</taxon>
        <taxon>Whippomorpha</taxon>
        <taxon>Cetacea</taxon>
        <taxon>Mysticeti</taxon>
        <taxon>Eschrichtiidae</taxon>
        <taxon>Eschrichtius</taxon>
    </lineage>
</organism>
<dbReference type="AlphaFoldDB" id="A0AB34GGZ6"/>
<reference evidence="1 2" key="1">
    <citation type="submission" date="2022-11" db="EMBL/GenBank/DDBJ databases">
        <title>Whole genome sequence of Eschrichtius robustus ER-17-0199.</title>
        <authorList>
            <person name="Bruniche-Olsen A."/>
            <person name="Black A.N."/>
            <person name="Fields C.J."/>
            <person name="Walden K."/>
            <person name="Dewoody J.A."/>
        </authorList>
    </citation>
    <scope>NUCLEOTIDE SEQUENCE [LARGE SCALE GENOMIC DNA]</scope>
    <source>
        <strain evidence="1">ER-17-0199</strain>
        <tissue evidence="1">Blubber</tissue>
    </source>
</reference>